<gene>
    <name evidence="1" type="ORF">H0A72_06405</name>
</gene>
<evidence type="ECO:0000313" key="1">
    <source>
        <dbReference type="EMBL" id="NYT48939.1"/>
    </source>
</evidence>
<sequence>MGRRIEAYAGTAGHSAWFSDDLGQTWVHPNSHSGMYLEARVWSYSSHAAQPTVLWAGTDMGLFRWDETTTRWTPVASPLKDVWSVVQHPDDPDLLFAGGRPAELYRSEDGGASWVGVPAPGMADFSPINQGPTRVTQILVDPLDRDIVWAAIEIGGIFRSTDRGRSWEARTEGLISLDVHGLAIIRRENGRRIMFATTNQGLHRSDDGGETWAFQKLDSPWQYTRAVVPRADTDRIVFLTNGNGPPGNDGKLLRSDDYGDSWREVPLPGKLNSTVWCVATHPHDPMLLFTCTNLGQLFRSRDGGDSWERMPHEFGELRALHWRWAEIPEGRPAHSITVRK</sequence>
<evidence type="ECO:0008006" key="3">
    <source>
        <dbReference type="Google" id="ProtNLM"/>
    </source>
</evidence>
<protein>
    <recommendedName>
        <fullName evidence="3">Glycosyl hydrolase</fullName>
    </recommendedName>
</protein>
<organism evidence="1 2">
    <name type="scientific">Parapusillimonas granuli</name>
    <dbReference type="NCBI Taxonomy" id="380911"/>
    <lineage>
        <taxon>Bacteria</taxon>
        <taxon>Pseudomonadati</taxon>
        <taxon>Pseudomonadota</taxon>
        <taxon>Betaproteobacteria</taxon>
        <taxon>Burkholderiales</taxon>
        <taxon>Alcaligenaceae</taxon>
        <taxon>Parapusillimonas</taxon>
    </lineage>
</organism>
<dbReference type="EMBL" id="JACCEM010000003">
    <property type="protein sequence ID" value="NYT48939.1"/>
    <property type="molecule type" value="Genomic_DNA"/>
</dbReference>
<dbReference type="PANTHER" id="PTHR43739:SF5">
    <property type="entry name" value="EXO-ALPHA-SIALIDASE"/>
    <property type="match status" value="1"/>
</dbReference>
<dbReference type="PANTHER" id="PTHR43739">
    <property type="entry name" value="XYLOGLUCANASE (EUROFUNG)"/>
    <property type="match status" value="1"/>
</dbReference>
<reference evidence="1 2" key="1">
    <citation type="submission" date="2020-07" db="EMBL/GenBank/DDBJ databases">
        <title>Taxonomic revisions and descriptions of new bacterial species based on genomic comparisons in the high-G+C-content subgroup of the family Alcaligenaceae.</title>
        <authorList>
            <person name="Szabo A."/>
            <person name="Felfoldi T."/>
        </authorList>
    </citation>
    <scope>NUCLEOTIDE SEQUENCE [LARGE SCALE GENOMIC DNA]</scope>
    <source>
        <strain evidence="1 2">LMG 24012</strain>
    </source>
</reference>
<dbReference type="SUPFAM" id="SSF110296">
    <property type="entry name" value="Oligoxyloglucan reducing end-specific cellobiohydrolase"/>
    <property type="match status" value="1"/>
</dbReference>
<evidence type="ECO:0000313" key="2">
    <source>
        <dbReference type="Proteomes" id="UP000559809"/>
    </source>
</evidence>
<dbReference type="InterPro" id="IPR052025">
    <property type="entry name" value="Xyloglucanase_GH74"/>
</dbReference>
<dbReference type="CDD" id="cd15482">
    <property type="entry name" value="Sialidase_non-viral"/>
    <property type="match status" value="1"/>
</dbReference>
<dbReference type="InterPro" id="IPR015943">
    <property type="entry name" value="WD40/YVTN_repeat-like_dom_sf"/>
</dbReference>
<keyword evidence="2" id="KW-1185">Reference proteome</keyword>
<dbReference type="AlphaFoldDB" id="A0A853FXW8"/>
<accession>A0A853FXW8</accession>
<name>A0A853FXW8_9BURK</name>
<comment type="caution">
    <text evidence="1">The sequence shown here is derived from an EMBL/GenBank/DDBJ whole genome shotgun (WGS) entry which is preliminary data.</text>
</comment>
<dbReference type="Gene3D" id="2.130.10.10">
    <property type="entry name" value="YVTN repeat-like/Quinoprotein amine dehydrogenase"/>
    <property type="match status" value="2"/>
</dbReference>
<proteinExistence type="predicted"/>
<dbReference type="Proteomes" id="UP000559809">
    <property type="component" value="Unassembled WGS sequence"/>
</dbReference>
<dbReference type="RefSeq" id="WP_180154238.1">
    <property type="nucleotide sequence ID" value="NZ_JACCEM010000003.1"/>
</dbReference>
<dbReference type="GO" id="GO:0010411">
    <property type="term" value="P:xyloglucan metabolic process"/>
    <property type="evidence" value="ECO:0007669"/>
    <property type="project" value="TreeGrafter"/>
</dbReference>